<keyword evidence="3" id="KW-0520">NAD</keyword>
<dbReference type="GO" id="GO:0070403">
    <property type="term" value="F:NAD+ binding"/>
    <property type="evidence" value="ECO:0007669"/>
    <property type="project" value="InterPro"/>
</dbReference>
<evidence type="ECO:0000256" key="4">
    <source>
        <dbReference type="PROSITE-ProRule" id="PRU00236"/>
    </source>
</evidence>
<evidence type="ECO:0000313" key="6">
    <source>
        <dbReference type="EMBL" id="MCX7537828.1"/>
    </source>
</evidence>
<dbReference type="Gene3D" id="3.30.1600.10">
    <property type="entry name" value="SIR2/SIRT2 'Small Domain"/>
    <property type="match status" value="1"/>
</dbReference>
<dbReference type="RefSeq" id="WP_267169266.1">
    <property type="nucleotide sequence ID" value="NZ_JAPMKX010000002.1"/>
</dbReference>
<keyword evidence="2" id="KW-0808">Transferase</keyword>
<dbReference type="InterPro" id="IPR029035">
    <property type="entry name" value="DHS-like_NAD/FAD-binding_dom"/>
</dbReference>
<accession>A0A9Q4CBG2</accession>
<dbReference type="AlphaFoldDB" id="A0A9Q4CBG2"/>
<name>A0A9Q4CBG2_9CORY</name>
<dbReference type="InterPro" id="IPR003000">
    <property type="entry name" value="Sirtuin"/>
</dbReference>
<gene>
    <name evidence="6" type="ORF">OS123_04625</name>
</gene>
<evidence type="ECO:0000313" key="7">
    <source>
        <dbReference type="Proteomes" id="UP001070238"/>
    </source>
</evidence>
<dbReference type="PANTHER" id="PTHR11085">
    <property type="entry name" value="NAD-DEPENDENT PROTEIN DEACYLASE SIRTUIN-5, MITOCHONDRIAL-RELATED"/>
    <property type="match status" value="1"/>
</dbReference>
<dbReference type="Gene3D" id="3.40.50.1220">
    <property type="entry name" value="TPP-binding domain"/>
    <property type="match status" value="1"/>
</dbReference>
<dbReference type="InterPro" id="IPR026590">
    <property type="entry name" value="Ssirtuin_cat_dom"/>
</dbReference>
<comment type="caution">
    <text evidence="6">The sequence shown here is derived from an EMBL/GenBank/DDBJ whole genome shotgun (WGS) entry which is preliminary data.</text>
</comment>
<protein>
    <recommendedName>
        <fullName evidence="1">protein acetyllysine N-acetyltransferase</fullName>
        <ecNumber evidence="1">2.3.1.286</ecNumber>
    </recommendedName>
</protein>
<dbReference type="PROSITE" id="PS50305">
    <property type="entry name" value="SIRTUIN"/>
    <property type="match status" value="1"/>
</dbReference>
<dbReference type="Pfam" id="PF02146">
    <property type="entry name" value="SIR2"/>
    <property type="match status" value="1"/>
</dbReference>
<dbReference type="EMBL" id="JAPMKX010000002">
    <property type="protein sequence ID" value="MCX7537828.1"/>
    <property type="molecule type" value="Genomic_DNA"/>
</dbReference>
<comment type="caution">
    <text evidence="4">Lacks conserved residue(s) required for the propagation of feature annotation.</text>
</comment>
<dbReference type="InterPro" id="IPR050134">
    <property type="entry name" value="NAD-dep_sirtuin_deacylases"/>
</dbReference>
<dbReference type="InterPro" id="IPR026591">
    <property type="entry name" value="Sirtuin_cat_small_dom_sf"/>
</dbReference>
<dbReference type="GO" id="GO:0017136">
    <property type="term" value="F:histone deacetylase activity, NAD-dependent"/>
    <property type="evidence" value="ECO:0007669"/>
    <property type="project" value="TreeGrafter"/>
</dbReference>
<evidence type="ECO:0000256" key="2">
    <source>
        <dbReference type="ARBA" id="ARBA00022679"/>
    </source>
</evidence>
<evidence type="ECO:0000259" key="5">
    <source>
        <dbReference type="PROSITE" id="PS50305"/>
    </source>
</evidence>
<evidence type="ECO:0000256" key="3">
    <source>
        <dbReference type="ARBA" id="ARBA00023027"/>
    </source>
</evidence>
<proteinExistence type="predicted"/>
<feature type="domain" description="Deacetylase sirtuin-type" evidence="5">
    <location>
        <begin position="28"/>
        <end position="311"/>
    </location>
</feature>
<evidence type="ECO:0000256" key="1">
    <source>
        <dbReference type="ARBA" id="ARBA00012928"/>
    </source>
</evidence>
<reference evidence="6" key="1">
    <citation type="submission" date="2022-11" db="EMBL/GenBank/DDBJ databases">
        <title>Corynebacterium sp. isolated from Penguins.</title>
        <authorList>
            <person name="Sedlar K."/>
            <person name="Svec P."/>
        </authorList>
    </citation>
    <scope>NUCLEOTIDE SEQUENCE</scope>
    <source>
        <strain evidence="6">P5875</strain>
    </source>
</reference>
<dbReference type="EC" id="2.3.1.286" evidence="1"/>
<dbReference type="Proteomes" id="UP001070238">
    <property type="component" value="Unassembled WGS sequence"/>
</dbReference>
<organism evidence="6 7">
    <name type="scientific">Corynebacterium antarcticum</name>
    <dbReference type="NCBI Taxonomy" id="2800405"/>
    <lineage>
        <taxon>Bacteria</taxon>
        <taxon>Bacillati</taxon>
        <taxon>Actinomycetota</taxon>
        <taxon>Actinomycetes</taxon>
        <taxon>Mycobacteriales</taxon>
        <taxon>Corynebacteriaceae</taxon>
        <taxon>Corynebacterium</taxon>
    </lineage>
</organism>
<sequence>MTSFTPDIARIHASALRSISRVVRETARPTPPDDALTATADALRRGGALVLTGAGVSTDSGIPDYRGPAGSLTRDRPMTYQEFRHDPGALHRYWARSFIGWRHMAGTRPNRTHHTLVELERAGLITGIVTQNVDGLHTAAGSRTVIRLHGDLSVVVCLRCGTREPRHKLDRRLAAANPGYLECARAVGTGDVRPDGDIDLTPDVVTRFRLVGCIHCDSRLLKPDVVYFGEPVPTDRRATVNRLLHNSRALVVMGSSLAVMSGYRIALDAGRAGLPLIVINGGPGRADTRADILWRTSVSDASDLILDALEL</sequence>
<dbReference type="SUPFAM" id="SSF52467">
    <property type="entry name" value="DHS-like NAD/FAD-binding domain"/>
    <property type="match status" value="1"/>
</dbReference>
<dbReference type="PANTHER" id="PTHR11085:SF10">
    <property type="entry name" value="NAD-DEPENDENT PROTEIN DEACYLASE SIRTUIN-5, MITOCHONDRIAL-RELATED"/>
    <property type="match status" value="1"/>
</dbReference>